<organism evidence="1 2">
    <name type="scientific">Sutcliffiella horikoshii</name>
    <dbReference type="NCBI Taxonomy" id="79883"/>
    <lineage>
        <taxon>Bacteria</taxon>
        <taxon>Bacillati</taxon>
        <taxon>Bacillota</taxon>
        <taxon>Bacilli</taxon>
        <taxon>Bacillales</taxon>
        <taxon>Bacillaceae</taxon>
        <taxon>Sutcliffiella</taxon>
    </lineage>
</organism>
<evidence type="ECO:0000313" key="2">
    <source>
        <dbReference type="Proteomes" id="UP000324517"/>
    </source>
</evidence>
<name>A0A5D4TAF6_9BACI</name>
<dbReference type="PANTHER" id="PTHR38663:SF1">
    <property type="entry name" value="L-ORNITHINE N(5)-MONOOXYGENASE"/>
    <property type="match status" value="1"/>
</dbReference>
<dbReference type="AlphaFoldDB" id="A0A5D4TAF6"/>
<dbReference type="OrthoDB" id="370110at2"/>
<gene>
    <name evidence="1" type="ORF">FZC75_12885</name>
</gene>
<dbReference type="Gene3D" id="3.50.50.60">
    <property type="entry name" value="FAD/NAD(P)-binding domain"/>
    <property type="match status" value="1"/>
</dbReference>
<comment type="caution">
    <text evidence="1">The sequence shown here is derived from an EMBL/GenBank/DDBJ whole genome shotgun (WGS) entry which is preliminary data.</text>
</comment>
<dbReference type="PANTHER" id="PTHR38663">
    <property type="match status" value="1"/>
</dbReference>
<dbReference type="EMBL" id="VTET01000006">
    <property type="protein sequence ID" value="TYS71442.1"/>
    <property type="molecule type" value="Genomic_DNA"/>
</dbReference>
<dbReference type="SUPFAM" id="SSF51905">
    <property type="entry name" value="FAD/NAD(P)-binding domain"/>
    <property type="match status" value="2"/>
</dbReference>
<evidence type="ECO:0000313" key="1">
    <source>
        <dbReference type="EMBL" id="TYS71442.1"/>
    </source>
</evidence>
<dbReference type="RefSeq" id="WP_148979625.1">
    <property type="nucleotide sequence ID" value="NZ_JBNILM010000009.1"/>
</dbReference>
<sequence>MHQWVIIGGGIQGLTVATFLLKKNKTTINQLRIVDPNPKPMENWKRCTSIISMPYLRSPSVHHLDTDPFSLQTFSKIEHKYQPNTDLYGRYKRPSLHMFNDHCDHLIDDLNIQQAFVPSKVRNVEKADGYWNVYLQNGEVLKTEKIVIAIGISDQLHLPEWASRLKEESSKSLYHVFDKELPPFEKQGGPFVVIGGGITATHLAIKLASLFPGEVTMLKRHSFRIYDFDSNPEWLGPKKRQPFLKLKDYEQRRNAIRSARHKGSIPSELRNKLSHLVRTEKLIMKDGTVIDYMIDSNRIQLILDNETSIKGKSILLATGFEQGLPGKDWLEPVIKQEKLPCAKCGYPIVNHMLEWAPNLYVSGALAELEVGPIARNISGARVAANIISSI</sequence>
<dbReference type="Proteomes" id="UP000324517">
    <property type="component" value="Unassembled WGS sequence"/>
</dbReference>
<protein>
    <submittedName>
        <fullName evidence="1">Lysine N(6)-hydroxylase/L-ornithine N(5)-oxygenase family protein</fullName>
    </submittedName>
</protein>
<proteinExistence type="predicted"/>
<dbReference type="InterPro" id="IPR036188">
    <property type="entry name" value="FAD/NAD-bd_sf"/>
</dbReference>
<dbReference type="Pfam" id="PF13738">
    <property type="entry name" value="Pyr_redox_3"/>
    <property type="match status" value="1"/>
</dbReference>
<reference evidence="1 2" key="1">
    <citation type="submission" date="2019-08" db="EMBL/GenBank/DDBJ databases">
        <title>Bacillus genomes from the desert of Cuatro Cienegas, Coahuila.</title>
        <authorList>
            <person name="Olmedo-Alvarez G."/>
        </authorList>
    </citation>
    <scope>NUCLEOTIDE SEQUENCE [LARGE SCALE GENOMIC DNA]</scope>
    <source>
        <strain evidence="1 2">CH98b_3T</strain>
    </source>
</reference>
<accession>A0A5D4TAF6</accession>